<evidence type="ECO:0000256" key="5">
    <source>
        <dbReference type="ARBA" id="ARBA00022777"/>
    </source>
</evidence>
<dbReference type="HOGENOM" id="CLU_000445_114_15_0"/>
<evidence type="ECO:0000259" key="8">
    <source>
        <dbReference type="PROSITE" id="PS50109"/>
    </source>
</evidence>
<evidence type="ECO:0000256" key="3">
    <source>
        <dbReference type="ARBA" id="ARBA00022553"/>
    </source>
</evidence>
<dbReference type="InterPro" id="IPR003594">
    <property type="entry name" value="HATPase_dom"/>
</dbReference>
<dbReference type="EMBL" id="DF820458">
    <property type="protein sequence ID" value="GAK52612.1"/>
    <property type="molecule type" value="Genomic_DNA"/>
</dbReference>
<feature type="compositionally biased region" description="Basic and acidic residues" evidence="7">
    <location>
        <begin position="166"/>
        <end position="186"/>
    </location>
</feature>
<dbReference type="STRING" id="1499966.U14_03864"/>
<dbReference type="FunFam" id="3.30.565.10:FF:000010">
    <property type="entry name" value="Sensor histidine kinase RcsC"/>
    <property type="match status" value="1"/>
</dbReference>
<keyword evidence="3 6" id="KW-0597">Phosphoprotein</keyword>
<dbReference type="PANTHER" id="PTHR43047:SF72">
    <property type="entry name" value="OSMOSENSING HISTIDINE PROTEIN KINASE SLN1"/>
    <property type="match status" value="1"/>
</dbReference>
<organism evidence="10">
    <name type="scientific">Candidatus Moduliflexus flocculans</name>
    <dbReference type="NCBI Taxonomy" id="1499966"/>
    <lineage>
        <taxon>Bacteria</taxon>
        <taxon>Candidatus Moduliflexota</taxon>
        <taxon>Candidatus Moduliflexia</taxon>
        <taxon>Candidatus Moduliflexales</taxon>
        <taxon>Candidatus Moduliflexaceae</taxon>
    </lineage>
</organism>
<dbReference type="SUPFAM" id="SSF55874">
    <property type="entry name" value="ATPase domain of HSP90 chaperone/DNA topoisomerase II/histidine kinase"/>
    <property type="match status" value="1"/>
</dbReference>
<dbReference type="CDD" id="cd16922">
    <property type="entry name" value="HATPase_EvgS-ArcB-TorS-like"/>
    <property type="match status" value="1"/>
</dbReference>
<dbReference type="InterPro" id="IPR001789">
    <property type="entry name" value="Sig_transdc_resp-reg_receiver"/>
</dbReference>
<dbReference type="PROSITE" id="PS50109">
    <property type="entry name" value="HIS_KIN"/>
    <property type="match status" value="1"/>
</dbReference>
<evidence type="ECO:0000313" key="11">
    <source>
        <dbReference type="Proteomes" id="UP000030700"/>
    </source>
</evidence>
<dbReference type="InterPro" id="IPR004358">
    <property type="entry name" value="Sig_transdc_His_kin-like_C"/>
</dbReference>
<dbReference type="Pfam" id="PF02518">
    <property type="entry name" value="HATPase_c"/>
    <property type="match status" value="1"/>
</dbReference>
<dbReference type="InterPro" id="IPR011006">
    <property type="entry name" value="CheY-like_superfamily"/>
</dbReference>
<evidence type="ECO:0000256" key="4">
    <source>
        <dbReference type="ARBA" id="ARBA00022679"/>
    </source>
</evidence>
<evidence type="ECO:0000256" key="2">
    <source>
        <dbReference type="ARBA" id="ARBA00012438"/>
    </source>
</evidence>
<dbReference type="InterPro" id="IPR005467">
    <property type="entry name" value="His_kinase_dom"/>
</dbReference>
<dbReference type="Pfam" id="PF00072">
    <property type="entry name" value="Response_reg"/>
    <property type="match status" value="1"/>
</dbReference>
<evidence type="ECO:0000313" key="10">
    <source>
        <dbReference type="EMBL" id="GAK52612.1"/>
    </source>
</evidence>
<feature type="domain" description="Histidine kinase" evidence="8">
    <location>
        <begin position="1"/>
        <end position="158"/>
    </location>
</feature>
<feature type="region of interest" description="Disordered" evidence="7">
    <location>
        <begin position="161"/>
        <end position="186"/>
    </location>
</feature>
<keyword evidence="5 10" id="KW-0418">Kinase</keyword>
<evidence type="ECO:0000256" key="7">
    <source>
        <dbReference type="SAM" id="MobiDB-lite"/>
    </source>
</evidence>
<accession>A0A081BQE6</accession>
<dbReference type="PRINTS" id="PR00344">
    <property type="entry name" value="BCTRLSENSOR"/>
</dbReference>
<evidence type="ECO:0000259" key="9">
    <source>
        <dbReference type="PROSITE" id="PS50110"/>
    </source>
</evidence>
<sequence length="315" mass="34207">MDVLIETVDLAEIIEDVAITAEGLLLNKSVELREDVASDLPPIQSDYTKIKQMLNNLIGNAIKFTTEGYVAIRAKWLEDQGVIRVEVEDSGPGISPEKISTVFESFKQADSSISKKFGGTGLGLTITKQFCEMLGIVIGIESEVGRGTTFWLHIPAKTAESAATPEHADPLPRDVETGGAQKTDEPQSRTVLIVDDDDINLQVTSEILRLSGYELLQASSAEEGIRLAHQKQPNMIIMDLAMPGMDGVEASKILKSSPDTADIPILACTAHVTQETRARALQAGCDAFLTRPIEPHKLLRHIALLLEKQPTDATV</sequence>
<dbReference type="InterPro" id="IPR036890">
    <property type="entry name" value="HATPase_C_sf"/>
</dbReference>
<evidence type="ECO:0000256" key="6">
    <source>
        <dbReference type="PROSITE-ProRule" id="PRU00169"/>
    </source>
</evidence>
<dbReference type="Gene3D" id="3.40.50.2300">
    <property type="match status" value="1"/>
</dbReference>
<feature type="modified residue" description="4-aspartylphosphate" evidence="6">
    <location>
        <position position="239"/>
    </location>
</feature>
<comment type="catalytic activity">
    <reaction evidence="1">
        <text>ATP + protein L-histidine = ADP + protein N-phospho-L-histidine.</text>
        <dbReference type="EC" id="2.7.13.3"/>
    </reaction>
</comment>
<protein>
    <recommendedName>
        <fullName evidence="2">histidine kinase</fullName>
        <ecNumber evidence="2">2.7.13.3</ecNumber>
    </recommendedName>
</protein>
<dbReference type="SUPFAM" id="SSF52172">
    <property type="entry name" value="CheY-like"/>
    <property type="match status" value="1"/>
</dbReference>
<keyword evidence="11" id="KW-1185">Reference proteome</keyword>
<dbReference type="AlphaFoldDB" id="A0A081BQE6"/>
<dbReference type="SMART" id="SM00448">
    <property type="entry name" value="REC"/>
    <property type="match status" value="1"/>
</dbReference>
<dbReference type="SMART" id="SM00387">
    <property type="entry name" value="HATPase_c"/>
    <property type="match status" value="1"/>
</dbReference>
<dbReference type="EC" id="2.7.13.3" evidence="2"/>
<dbReference type="Proteomes" id="UP000030700">
    <property type="component" value="Unassembled WGS sequence"/>
</dbReference>
<dbReference type="PROSITE" id="PS50110">
    <property type="entry name" value="RESPONSE_REGULATORY"/>
    <property type="match status" value="1"/>
</dbReference>
<keyword evidence="4" id="KW-0808">Transferase</keyword>
<dbReference type="GO" id="GO:0000155">
    <property type="term" value="F:phosphorelay sensor kinase activity"/>
    <property type="evidence" value="ECO:0007669"/>
    <property type="project" value="TreeGrafter"/>
</dbReference>
<name>A0A081BQE6_9BACT</name>
<proteinExistence type="predicted"/>
<reference evidence="10" key="1">
    <citation type="journal article" date="2015" name="PeerJ">
        <title>First genomic representation of candidate bacterial phylum KSB3 points to enhanced environmental sensing as a trigger of wastewater bulking.</title>
        <authorList>
            <person name="Sekiguchi Y."/>
            <person name="Ohashi A."/>
            <person name="Parks D.H."/>
            <person name="Yamauchi T."/>
            <person name="Tyson G.W."/>
            <person name="Hugenholtz P."/>
        </authorList>
    </citation>
    <scope>NUCLEOTIDE SEQUENCE [LARGE SCALE GENOMIC DNA]</scope>
</reference>
<evidence type="ECO:0000256" key="1">
    <source>
        <dbReference type="ARBA" id="ARBA00000085"/>
    </source>
</evidence>
<feature type="domain" description="Response regulatory" evidence="9">
    <location>
        <begin position="190"/>
        <end position="306"/>
    </location>
</feature>
<dbReference type="GO" id="GO:0005886">
    <property type="term" value="C:plasma membrane"/>
    <property type="evidence" value="ECO:0007669"/>
    <property type="project" value="TreeGrafter"/>
</dbReference>
<gene>
    <name evidence="10" type="ORF">U14_03864</name>
</gene>
<dbReference type="GO" id="GO:0009927">
    <property type="term" value="F:histidine phosphotransfer kinase activity"/>
    <property type="evidence" value="ECO:0007669"/>
    <property type="project" value="TreeGrafter"/>
</dbReference>
<dbReference type="PANTHER" id="PTHR43047">
    <property type="entry name" value="TWO-COMPONENT HISTIDINE PROTEIN KINASE"/>
    <property type="match status" value="1"/>
</dbReference>
<dbReference type="Gene3D" id="3.30.565.10">
    <property type="entry name" value="Histidine kinase-like ATPase, C-terminal domain"/>
    <property type="match status" value="1"/>
</dbReference>